<evidence type="ECO:0000313" key="1">
    <source>
        <dbReference type="EMBL" id="QMU97846.1"/>
    </source>
</evidence>
<dbReference type="EMBL" id="CP043732">
    <property type="protein sequence ID" value="QMU97846.1"/>
    <property type="molecule type" value="Genomic_DNA"/>
</dbReference>
<accession>A0A7D8AKM6</accession>
<evidence type="ECO:0000313" key="2">
    <source>
        <dbReference type="Proteomes" id="UP000515708"/>
    </source>
</evidence>
<name>A0A7D8AKM6_9MICO</name>
<dbReference type="Proteomes" id="UP000515708">
    <property type="component" value="Chromosome"/>
</dbReference>
<organism evidence="1 2">
    <name type="scientific">Microbacterium esteraromaticum</name>
    <dbReference type="NCBI Taxonomy" id="57043"/>
    <lineage>
        <taxon>Bacteria</taxon>
        <taxon>Bacillati</taxon>
        <taxon>Actinomycetota</taxon>
        <taxon>Actinomycetes</taxon>
        <taxon>Micrococcales</taxon>
        <taxon>Microbacteriaceae</taxon>
        <taxon>Microbacterium</taxon>
    </lineage>
</organism>
<proteinExistence type="predicted"/>
<protein>
    <submittedName>
        <fullName evidence="1">Uncharacterized protein</fullName>
    </submittedName>
</protein>
<reference evidence="1 2" key="1">
    <citation type="journal article" date="2020" name="Front. Microbiol.">
        <title>Design of Bacterial Strain-Specific qPCR Assays Using NGS Data and Publicly Available Resources and Its Application to Track Biocontrol Strains.</title>
        <authorList>
            <person name="Hernandez I."/>
            <person name="Sant C."/>
            <person name="Martinez R."/>
            <person name="Fernandez C."/>
        </authorList>
    </citation>
    <scope>NUCLEOTIDE SEQUENCE [LARGE SCALE GENOMIC DNA]</scope>
    <source>
        <strain evidence="1 2">B24</strain>
    </source>
</reference>
<sequence length="181" mass="20410">MSNLSTRIATRKMSHKDVPICLDLDLIDQRDDVMRALDAAHRAAKNSDERLVSGEHPDVSAARERVAELDVQIREASIILRVYGVDRHTYNQWIVECPPRKGRQEAFDSSTFFMHAAKNSAKYVDESGVEHEITPDEWVTIDKMTDGEYDRLAQAVLYVNRGLGQVDVGFFVNGSEPTTDS</sequence>
<gene>
    <name evidence="1" type="ORF">FVO59_11990</name>
</gene>
<dbReference type="AlphaFoldDB" id="A0A7D8AKM6"/>
<dbReference type="RefSeq" id="WP_182252853.1">
    <property type="nucleotide sequence ID" value="NZ_CP043732.1"/>
</dbReference>